<gene>
    <name evidence="2" type="ORF">R2X38_14640</name>
</gene>
<organism evidence="2 3">
    <name type="scientific">Photobacterium rosenbergii</name>
    <dbReference type="NCBI Taxonomy" id="294936"/>
    <lineage>
        <taxon>Bacteria</taxon>
        <taxon>Pseudomonadati</taxon>
        <taxon>Pseudomonadota</taxon>
        <taxon>Gammaproteobacteria</taxon>
        <taxon>Vibrionales</taxon>
        <taxon>Vibrionaceae</taxon>
        <taxon>Photobacterium</taxon>
    </lineage>
</organism>
<keyword evidence="1" id="KW-0472">Membrane</keyword>
<reference evidence="2 3" key="1">
    <citation type="submission" date="2023-10" db="EMBL/GenBank/DDBJ databases">
        <title>Marine bacteria isolated from horseshoe crab.</title>
        <authorList>
            <person name="Cheng T.H."/>
        </authorList>
    </citation>
    <scope>NUCLEOTIDE SEQUENCE [LARGE SCALE GENOMIC DNA]</scope>
    <source>
        <strain evidence="2 3">HSC6</strain>
    </source>
</reference>
<keyword evidence="3" id="KW-1185">Reference proteome</keyword>
<name>A0ABU3ZJE6_9GAMM</name>
<feature type="transmembrane region" description="Helical" evidence="1">
    <location>
        <begin position="88"/>
        <end position="106"/>
    </location>
</feature>
<evidence type="ECO:0000256" key="1">
    <source>
        <dbReference type="SAM" id="Phobius"/>
    </source>
</evidence>
<comment type="caution">
    <text evidence="2">The sequence shown here is derived from an EMBL/GenBank/DDBJ whole genome shotgun (WGS) entry which is preliminary data.</text>
</comment>
<evidence type="ECO:0000313" key="3">
    <source>
        <dbReference type="Proteomes" id="UP001186452"/>
    </source>
</evidence>
<dbReference type="Proteomes" id="UP001186452">
    <property type="component" value="Unassembled WGS sequence"/>
</dbReference>
<dbReference type="RefSeq" id="WP_317523033.1">
    <property type="nucleotide sequence ID" value="NZ_JAWJZI010000005.1"/>
</dbReference>
<evidence type="ECO:0000313" key="2">
    <source>
        <dbReference type="EMBL" id="MDV5170240.1"/>
    </source>
</evidence>
<accession>A0ABU3ZJE6</accession>
<keyword evidence="1" id="KW-1133">Transmembrane helix</keyword>
<dbReference type="EMBL" id="JAWJZI010000005">
    <property type="protein sequence ID" value="MDV5170240.1"/>
    <property type="molecule type" value="Genomic_DNA"/>
</dbReference>
<protein>
    <recommendedName>
        <fullName evidence="4">Copper resistance protein</fullName>
    </recommendedName>
</protein>
<keyword evidence="1" id="KW-0812">Transmembrane</keyword>
<proteinExistence type="predicted"/>
<evidence type="ECO:0008006" key="4">
    <source>
        <dbReference type="Google" id="ProtNLM"/>
    </source>
</evidence>
<sequence length="132" mass="14409">MSKAVNRSQTARYTLLLVMAVIFVCSGQNFGFASACTLNSSSTHEGTQAKQTVAQLTVTDNSSTDSSEQGHCSLADHLLQMHQHSVDHAIVSLFVIVLALLIYAAFTKATPVFTEPIAPTRRRHLTLCVFRE</sequence>